<evidence type="ECO:0000313" key="4">
    <source>
        <dbReference type="Proteomes" id="UP000322283"/>
    </source>
</evidence>
<reference evidence="2 4" key="2">
    <citation type="submission" date="2019-05" db="EMBL/GenBank/DDBJ databases">
        <title>Genome sequence of Moorella thermoacetica ATCC 33924.</title>
        <authorList>
            <person name="Poehlein A."/>
            <person name="Bengelsdorf F.R."/>
            <person name="Duerre P."/>
            <person name="Daniel R."/>
        </authorList>
    </citation>
    <scope>NUCLEOTIDE SEQUENCE [LARGE SCALE GENOMIC DNA]</scope>
    <source>
        <strain evidence="2 4">ATCC 33924</strain>
    </source>
</reference>
<dbReference type="Gene3D" id="3.30.160.250">
    <property type="match status" value="1"/>
</dbReference>
<gene>
    <name evidence="1" type="ORF">Maut_00184</name>
    <name evidence="2" type="ORF">MTAT_29570</name>
</gene>
<dbReference type="Pfam" id="PF21748">
    <property type="entry name" value="UPF0150"/>
    <property type="match status" value="1"/>
</dbReference>
<dbReference type="EMBL" id="VCDX01000021">
    <property type="protein sequence ID" value="TYL07146.1"/>
    <property type="molecule type" value="Genomic_DNA"/>
</dbReference>
<dbReference type="InterPro" id="IPR049389">
    <property type="entry name" value="TTHA0281-like"/>
</dbReference>
<evidence type="ECO:0000313" key="2">
    <source>
        <dbReference type="EMBL" id="TYL07146.1"/>
    </source>
</evidence>
<keyword evidence="4" id="KW-1185">Reference proteome</keyword>
<dbReference type="EMBL" id="CP017019">
    <property type="protein sequence ID" value="AOQ22667.1"/>
    <property type="molecule type" value="Genomic_DNA"/>
</dbReference>
<sequence length="161" mass="18098">MNARNRIAGIMPDFQPITNINQNINQTTINITLNLPAQNSTLESFYPPQKGSKEERAKMGRGAFTTFIQAAMKEAVIERLEDGTFFAEIPPCPGVWADGKDEKECLATLQEVLEDWLLFKLRDGDNDIPVLGGADLNHKWQEDHAWVGENNLESGQQDRIN</sequence>
<protein>
    <recommendedName>
        <fullName evidence="5">HicB-like antitoxin of toxin-antitoxin system domain-containing protein</fullName>
    </recommendedName>
</protein>
<evidence type="ECO:0008006" key="5">
    <source>
        <dbReference type="Google" id="ProtNLM"/>
    </source>
</evidence>
<dbReference type="Proteomes" id="UP000094598">
    <property type="component" value="Chromosome"/>
</dbReference>
<organism evidence="1 3">
    <name type="scientific">Neomoorella thermoacetica</name>
    <name type="common">Clostridium thermoaceticum</name>
    <dbReference type="NCBI Taxonomy" id="1525"/>
    <lineage>
        <taxon>Bacteria</taxon>
        <taxon>Bacillati</taxon>
        <taxon>Bacillota</taxon>
        <taxon>Clostridia</taxon>
        <taxon>Neomoorellales</taxon>
        <taxon>Neomoorellaceae</taxon>
        <taxon>Neomoorella</taxon>
    </lineage>
</organism>
<reference evidence="1 3" key="1">
    <citation type="submission" date="2016-08" db="EMBL/GenBank/DDBJ databases">
        <title>Moorella thermoacetica DSM 103132.</title>
        <authorList>
            <person name="Jendresen C.B."/>
            <person name="Redl S.M."/>
            <person name="Jensen T.O."/>
            <person name="Nielsen A.T."/>
        </authorList>
    </citation>
    <scope>NUCLEOTIDE SEQUENCE [LARGE SCALE GENOMIC DNA]</scope>
    <source>
        <strain evidence="1 3">DSM 103132</strain>
    </source>
</reference>
<dbReference type="SUPFAM" id="SSF143100">
    <property type="entry name" value="TTHA1013/TTHA0281-like"/>
    <property type="match status" value="1"/>
</dbReference>
<name>A0AAC9MTH3_NEOTH</name>
<accession>A0AAC9MTH3</accession>
<evidence type="ECO:0000313" key="1">
    <source>
        <dbReference type="EMBL" id="AOQ22667.1"/>
    </source>
</evidence>
<dbReference type="AlphaFoldDB" id="A0AAC9MTH3"/>
<evidence type="ECO:0000313" key="3">
    <source>
        <dbReference type="Proteomes" id="UP000094598"/>
    </source>
</evidence>
<dbReference type="RefSeq" id="WP_069587758.1">
    <property type="nucleotide sequence ID" value="NZ_CP017019.1"/>
</dbReference>
<proteinExistence type="predicted"/>
<dbReference type="InterPro" id="IPR035069">
    <property type="entry name" value="TTHA1013/TTHA0281-like"/>
</dbReference>
<dbReference type="Proteomes" id="UP000322283">
    <property type="component" value="Unassembled WGS sequence"/>
</dbReference>